<comment type="subcellular location">
    <subcellularLocation>
        <location evidence="6">Cell outer membrane</location>
        <topology evidence="6">Lipid-anchor</topology>
    </subcellularLocation>
</comment>
<dbReference type="AlphaFoldDB" id="A0A411HHJ6"/>
<dbReference type="GO" id="GO:0043165">
    <property type="term" value="P:Gram-negative-bacterium-type cell outer membrane assembly"/>
    <property type="evidence" value="ECO:0007669"/>
    <property type="project" value="UniProtKB-UniRule"/>
</dbReference>
<evidence type="ECO:0000313" key="8">
    <source>
        <dbReference type="Proteomes" id="UP000291562"/>
    </source>
</evidence>
<dbReference type="KEGG" id="xbc:ELE36_06270"/>
<comment type="subunit">
    <text evidence="6">Component of the lipopolysaccharide transport and assembly complex. Interacts with LptD.</text>
</comment>
<dbReference type="EMBL" id="CP035704">
    <property type="protein sequence ID" value="QBB69996.1"/>
    <property type="molecule type" value="Genomic_DNA"/>
</dbReference>
<dbReference type="PANTHER" id="PTHR38098:SF1">
    <property type="entry name" value="LPS-ASSEMBLY LIPOPROTEIN LPTE"/>
    <property type="match status" value="1"/>
</dbReference>
<sequence length="170" mass="18630">MSMLKNLSLLSLLALTLVGCGFQLRGEAQLPPGMQRVIVVSADAFSPLKRNLEDSLRRSGATVEEKSGDGIAELKLPVVTISPEVSSVGIAQHVREFVMVYHVELEVVNSEGKIIVPKQTVELTRDFTFDDTQALGIGVEQDELKRQMQRDMVQSVMRRIEAVGKSAAAH</sequence>
<dbReference type="InterPro" id="IPR007485">
    <property type="entry name" value="LPS_assembly_LptE"/>
</dbReference>
<dbReference type="Pfam" id="PF04390">
    <property type="entry name" value="LptE"/>
    <property type="match status" value="1"/>
</dbReference>
<comment type="function">
    <text evidence="6">Together with LptD, is involved in the assembly of lipopolysaccharide (LPS) at the surface of the outer membrane. Required for the proper assembly of LptD. Binds LPS and may serve as the LPS recognition site at the outer membrane.</text>
</comment>
<dbReference type="GO" id="GO:0001530">
    <property type="term" value="F:lipopolysaccharide binding"/>
    <property type="evidence" value="ECO:0007669"/>
    <property type="project" value="TreeGrafter"/>
</dbReference>
<keyword evidence="5 6" id="KW-0449">Lipoprotein</keyword>
<organism evidence="7 8">
    <name type="scientific">Pseudolysobacter antarcticus</name>
    <dbReference type="NCBI Taxonomy" id="2511995"/>
    <lineage>
        <taxon>Bacteria</taxon>
        <taxon>Pseudomonadati</taxon>
        <taxon>Pseudomonadota</taxon>
        <taxon>Gammaproteobacteria</taxon>
        <taxon>Lysobacterales</taxon>
        <taxon>Rhodanobacteraceae</taxon>
        <taxon>Pseudolysobacter</taxon>
    </lineage>
</organism>
<dbReference type="Gene3D" id="3.30.160.150">
    <property type="entry name" value="Lipoprotein like domain"/>
    <property type="match status" value="1"/>
</dbReference>
<comment type="similarity">
    <text evidence="6">Belongs to the LptE lipoprotein family.</text>
</comment>
<evidence type="ECO:0000256" key="3">
    <source>
        <dbReference type="ARBA" id="ARBA00023139"/>
    </source>
</evidence>
<keyword evidence="1 6" id="KW-0732">Signal</keyword>
<reference evidence="7 8" key="1">
    <citation type="submission" date="2019-01" db="EMBL/GenBank/DDBJ databases">
        <title>Pseudolysobacter antarctica gen. nov., sp. nov., isolated from Fildes Peninsula, Antarctica.</title>
        <authorList>
            <person name="Wei Z."/>
            <person name="Peng F."/>
        </authorList>
    </citation>
    <scope>NUCLEOTIDE SEQUENCE [LARGE SCALE GENOMIC DNA]</scope>
    <source>
        <strain evidence="7 8">AQ6-296</strain>
    </source>
</reference>
<dbReference type="OrthoDB" id="7349153at2"/>
<evidence type="ECO:0000256" key="2">
    <source>
        <dbReference type="ARBA" id="ARBA00023136"/>
    </source>
</evidence>
<dbReference type="GO" id="GO:0015920">
    <property type="term" value="P:lipopolysaccharide transport"/>
    <property type="evidence" value="ECO:0007669"/>
    <property type="project" value="TreeGrafter"/>
</dbReference>
<dbReference type="HAMAP" id="MF_01186">
    <property type="entry name" value="LPS_assembly_LptE"/>
    <property type="match status" value="1"/>
</dbReference>
<dbReference type="Proteomes" id="UP000291562">
    <property type="component" value="Chromosome"/>
</dbReference>
<name>A0A411HHJ6_9GAMM</name>
<evidence type="ECO:0000313" key="7">
    <source>
        <dbReference type="EMBL" id="QBB69996.1"/>
    </source>
</evidence>
<evidence type="ECO:0000256" key="1">
    <source>
        <dbReference type="ARBA" id="ARBA00022729"/>
    </source>
</evidence>
<gene>
    <name evidence="6" type="primary">lptE</name>
    <name evidence="7" type="ORF">ELE36_06270</name>
</gene>
<dbReference type="GO" id="GO:0009279">
    <property type="term" value="C:cell outer membrane"/>
    <property type="evidence" value="ECO:0007669"/>
    <property type="project" value="UniProtKB-SubCell"/>
</dbReference>
<dbReference type="GO" id="GO:1990351">
    <property type="term" value="C:transporter complex"/>
    <property type="evidence" value="ECO:0007669"/>
    <property type="project" value="TreeGrafter"/>
</dbReference>
<proteinExistence type="inferred from homology"/>
<evidence type="ECO:0000256" key="4">
    <source>
        <dbReference type="ARBA" id="ARBA00023237"/>
    </source>
</evidence>
<dbReference type="PANTHER" id="PTHR38098">
    <property type="entry name" value="LPS-ASSEMBLY LIPOPROTEIN LPTE"/>
    <property type="match status" value="1"/>
</dbReference>
<protein>
    <recommendedName>
        <fullName evidence="6">LPS-assembly lipoprotein LptE</fullName>
    </recommendedName>
</protein>
<keyword evidence="4 6" id="KW-0998">Cell outer membrane</keyword>
<dbReference type="PROSITE" id="PS51257">
    <property type="entry name" value="PROKAR_LIPOPROTEIN"/>
    <property type="match status" value="1"/>
</dbReference>
<keyword evidence="8" id="KW-1185">Reference proteome</keyword>
<evidence type="ECO:0000256" key="5">
    <source>
        <dbReference type="ARBA" id="ARBA00023288"/>
    </source>
</evidence>
<evidence type="ECO:0000256" key="6">
    <source>
        <dbReference type="HAMAP-Rule" id="MF_01186"/>
    </source>
</evidence>
<keyword evidence="2 6" id="KW-0472">Membrane</keyword>
<accession>A0A411HHJ6</accession>
<keyword evidence="3 6" id="KW-0564">Palmitate</keyword>